<dbReference type="EMBL" id="CAJVPV010003155">
    <property type="protein sequence ID" value="CAG8544714.1"/>
    <property type="molecule type" value="Genomic_DNA"/>
</dbReference>
<dbReference type="Proteomes" id="UP000789342">
    <property type="component" value="Unassembled WGS sequence"/>
</dbReference>
<dbReference type="AlphaFoldDB" id="A0A9N9FMK1"/>
<name>A0A9N9FMK1_9GLOM</name>
<feature type="region of interest" description="Disordered" evidence="1">
    <location>
        <begin position="34"/>
        <end position="69"/>
    </location>
</feature>
<feature type="compositionally biased region" description="Basic and acidic residues" evidence="1">
    <location>
        <begin position="55"/>
        <end position="69"/>
    </location>
</feature>
<sequence length="112" mass="13129">MSLAYFAQSIRMHTEEILHTRRSYIDFSSDSLLGSHSSSRHLDHPLYTTDSVPTRNRDPERSTIEKEKKRNPVEDKFLCHFYQTATLTIKAVTSKSYGFTNLEITTIEMRWQ</sequence>
<accession>A0A9N9FMK1</accession>
<comment type="caution">
    <text evidence="2">The sequence shown here is derived from an EMBL/GenBank/DDBJ whole genome shotgun (WGS) entry which is preliminary data.</text>
</comment>
<keyword evidence="3" id="KW-1185">Reference proteome</keyword>
<reference evidence="2" key="1">
    <citation type="submission" date="2021-06" db="EMBL/GenBank/DDBJ databases">
        <authorList>
            <person name="Kallberg Y."/>
            <person name="Tangrot J."/>
            <person name="Rosling A."/>
        </authorList>
    </citation>
    <scope>NUCLEOTIDE SEQUENCE</scope>
    <source>
        <strain evidence="2">CL551</strain>
    </source>
</reference>
<evidence type="ECO:0000256" key="1">
    <source>
        <dbReference type="SAM" id="MobiDB-lite"/>
    </source>
</evidence>
<evidence type="ECO:0000313" key="3">
    <source>
        <dbReference type="Proteomes" id="UP000789342"/>
    </source>
</evidence>
<evidence type="ECO:0000313" key="2">
    <source>
        <dbReference type="EMBL" id="CAG8544714.1"/>
    </source>
</evidence>
<organism evidence="2 3">
    <name type="scientific">Acaulospora morrowiae</name>
    <dbReference type="NCBI Taxonomy" id="94023"/>
    <lineage>
        <taxon>Eukaryota</taxon>
        <taxon>Fungi</taxon>
        <taxon>Fungi incertae sedis</taxon>
        <taxon>Mucoromycota</taxon>
        <taxon>Glomeromycotina</taxon>
        <taxon>Glomeromycetes</taxon>
        <taxon>Diversisporales</taxon>
        <taxon>Acaulosporaceae</taxon>
        <taxon>Acaulospora</taxon>
    </lineage>
</organism>
<proteinExistence type="predicted"/>
<gene>
    <name evidence="2" type="ORF">AMORRO_LOCUS5295</name>
</gene>
<protein>
    <submittedName>
        <fullName evidence="2">14061_t:CDS:1</fullName>
    </submittedName>
</protein>